<sequence length="837" mass="91365">MTNADTAEPRPLTATYRLQLHAEFTCADALEVVPYIHALGVSHVYLSPVLTAVPGSEHGYDVVDHTEINPEIGGQEALEELAAACHERGMGLIVDVVPNHMAMVAPFWRNAPLWEVLREGRTAPRAHWFDIDWDHLSGRLGLPVLGDTLTEVVARGEISLDTGREDEGPAAGKPVVRYHEHVLPLAPGTEQLAQEHPDGPESRAALTVVLDAQHWLLGSWLEGGELLNYRRFFEVDGLIGVRVEEPDVFAETHELLLDLHHRGVVDGFRIDHPDGLADPTGYLEQLRAHLRAGTPVWVEKILEGNERLPKGWACEGTTGYDANAALSAALVDPTTTDVVTNAWVATGGEPDIHVEIERCKRLAVDRLLVPEVSRLMRRAREALPHHDPDRLCEALTELLVSVHAYRAYVRPGAPPSAHDEAMAAPLREGLARAVAAREDLRPELEALVGVLLYPQGCVSDPAAAIDLCVRFQQTTGPVMAKGIEDTAFYRWHRLVALNEVGADPSVGLTPDGGVDLLHAWARHQAEHWPLGMTTLSTHDTKRSEGVRARILAVAGDWEAWSRLANLGRDAAEQHGVDPPTAHLIWQTLVGAGRVSEERLGDYLTKAMREAKQHSTWVEPDVDYEARVLALAGEMVSEGEVAEAIGAAIRDNELTIRTLMLAQKLLQLTLPGVPDTYQSAGRVDLSLVDPDNRRPVDYDEMVERLERLDSTGWPTDLDDEVLWVTTRALRLRSWLPQAYGPGADYQPVEAGPHVLGFVRGGVAATLTIRAPRALGAAGGLGETRVPLPADTWIDALTGAEHHIQDEGGGTGSVLAADVFTDRPVALLVRAHDLREGGR</sequence>
<dbReference type="InterPro" id="IPR017853">
    <property type="entry name" value="GH"/>
</dbReference>
<dbReference type="SMART" id="SM00642">
    <property type="entry name" value="Aamy"/>
    <property type="match status" value="1"/>
</dbReference>
<dbReference type="GO" id="GO:0005992">
    <property type="term" value="P:trehalose biosynthetic process"/>
    <property type="evidence" value="ECO:0007669"/>
    <property type="project" value="TreeGrafter"/>
</dbReference>
<reference evidence="2 3" key="1">
    <citation type="submission" date="2019-09" db="EMBL/GenBank/DDBJ databases">
        <title>Serinicoccus pratensis sp. nov., isolated from meadow soil.</title>
        <authorList>
            <person name="Zhang W."/>
        </authorList>
    </citation>
    <scope>NUCLEOTIDE SEQUENCE [LARGE SCALE GENOMIC DNA]</scope>
    <source>
        <strain evidence="2 3">W204</strain>
    </source>
</reference>
<dbReference type="Pfam" id="PF00128">
    <property type="entry name" value="Alpha-amylase"/>
    <property type="match status" value="1"/>
</dbReference>
<dbReference type="OrthoDB" id="9761577at2"/>
<dbReference type="PANTHER" id="PTHR10357:SF216">
    <property type="entry name" value="MALTOOLIGOSYL TREHALOSE SYNTHASE-RELATED"/>
    <property type="match status" value="1"/>
</dbReference>
<keyword evidence="3" id="KW-1185">Reference proteome</keyword>
<dbReference type="Gene3D" id="3.20.20.80">
    <property type="entry name" value="Glycosidases"/>
    <property type="match status" value="3"/>
</dbReference>
<evidence type="ECO:0000259" key="1">
    <source>
        <dbReference type="SMART" id="SM00642"/>
    </source>
</evidence>
<feature type="domain" description="Glycosyl hydrolase family 13 catalytic" evidence="1">
    <location>
        <begin position="27"/>
        <end position="410"/>
    </location>
</feature>
<gene>
    <name evidence="2" type="primary">treY</name>
    <name evidence="2" type="ORF">FY030_13340</name>
</gene>
<dbReference type="SUPFAM" id="SSF51445">
    <property type="entry name" value="(Trans)glycosidases"/>
    <property type="match status" value="1"/>
</dbReference>
<dbReference type="Gene3D" id="3.30.1590.10">
    <property type="entry name" value="Maltooligosyl trehalose synthase, domain 2"/>
    <property type="match status" value="1"/>
</dbReference>
<protein>
    <submittedName>
        <fullName evidence="2">Malto-oligosyltrehalose synthase</fullName>
    </submittedName>
</protein>
<name>A0A5J6V8R1_9MICO</name>
<dbReference type="GO" id="GO:0047470">
    <property type="term" value="F:(1,4)-alpha-D-glucan 1-alpha-D-glucosylmutase activity"/>
    <property type="evidence" value="ECO:0007669"/>
    <property type="project" value="TreeGrafter"/>
</dbReference>
<organism evidence="2 3">
    <name type="scientific">Ornithinimicrobium pratense</name>
    <dbReference type="NCBI Taxonomy" id="2593973"/>
    <lineage>
        <taxon>Bacteria</taxon>
        <taxon>Bacillati</taxon>
        <taxon>Actinomycetota</taxon>
        <taxon>Actinomycetes</taxon>
        <taxon>Micrococcales</taxon>
        <taxon>Ornithinimicrobiaceae</taxon>
        <taxon>Ornithinimicrobium</taxon>
    </lineage>
</organism>
<dbReference type="EMBL" id="CP044427">
    <property type="protein sequence ID" value="QFG69556.1"/>
    <property type="molecule type" value="Genomic_DNA"/>
</dbReference>
<dbReference type="GO" id="GO:0030980">
    <property type="term" value="P:alpha-glucan catabolic process"/>
    <property type="evidence" value="ECO:0007669"/>
    <property type="project" value="TreeGrafter"/>
</dbReference>
<proteinExistence type="predicted"/>
<dbReference type="RefSeq" id="WP_158061968.1">
    <property type="nucleotide sequence ID" value="NZ_CP044427.1"/>
</dbReference>
<evidence type="ECO:0000313" key="3">
    <source>
        <dbReference type="Proteomes" id="UP000326546"/>
    </source>
</evidence>
<dbReference type="PANTHER" id="PTHR10357">
    <property type="entry name" value="ALPHA-AMYLASE FAMILY MEMBER"/>
    <property type="match status" value="1"/>
</dbReference>
<accession>A0A5J6V8R1</accession>
<dbReference type="AlphaFoldDB" id="A0A5J6V8R1"/>
<dbReference type="InterPro" id="IPR013797">
    <property type="entry name" value="Maltooligo_trehalose_synth_4"/>
</dbReference>
<dbReference type="NCBIfam" id="TIGR02401">
    <property type="entry name" value="trehalose_TreY"/>
    <property type="match status" value="1"/>
</dbReference>
<dbReference type="Gene3D" id="1.10.10.470">
    <property type="entry name" value="Maltooligosyl trehalose synthase, domain 4"/>
    <property type="match status" value="1"/>
</dbReference>
<dbReference type="KEGG" id="serw:FY030_13340"/>
<evidence type="ECO:0000313" key="2">
    <source>
        <dbReference type="EMBL" id="QFG69556.1"/>
    </source>
</evidence>
<dbReference type="Proteomes" id="UP000326546">
    <property type="component" value="Chromosome"/>
</dbReference>
<dbReference type="InterPro" id="IPR006047">
    <property type="entry name" value="GH13_cat_dom"/>
</dbReference>
<dbReference type="InterPro" id="IPR012767">
    <property type="entry name" value="Trehalose_TreY"/>
</dbReference>
<dbReference type="CDD" id="cd11336">
    <property type="entry name" value="AmyAc_MTSase"/>
    <property type="match status" value="1"/>
</dbReference>